<dbReference type="Pfam" id="PF12833">
    <property type="entry name" value="HTH_18"/>
    <property type="match status" value="1"/>
</dbReference>
<dbReference type="InterPro" id="IPR018060">
    <property type="entry name" value="HTH_AraC"/>
</dbReference>
<keyword evidence="5" id="KW-0732">Signal</keyword>
<dbReference type="GO" id="GO:0003700">
    <property type="term" value="F:DNA-binding transcription factor activity"/>
    <property type="evidence" value="ECO:0007669"/>
    <property type="project" value="InterPro"/>
</dbReference>
<dbReference type="STRING" id="498292.SAMN05660845_1259"/>
<dbReference type="SMART" id="SM00028">
    <property type="entry name" value="TPR"/>
    <property type="match status" value="2"/>
</dbReference>
<dbReference type="SUPFAM" id="SSF81901">
    <property type="entry name" value="HCP-like"/>
    <property type="match status" value="1"/>
</dbReference>
<dbReference type="InterPro" id="IPR019734">
    <property type="entry name" value="TPR_rpt"/>
</dbReference>
<evidence type="ECO:0000256" key="2">
    <source>
        <dbReference type="ARBA" id="ARBA00023163"/>
    </source>
</evidence>
<organism evidence="7 8">
    <name type="scientific">Flavobacterium swingsii</name>
    <dbReference type="NCBI Taxonomy" id="498292"/>
    <lineage>
        <taxon>Bacteria</taxon>
        <taxon>Pseudomonadati</taxon>
        <taxon>Bacteroidota</taxon>
        <taxon>Flavobacteriia</taxon>
        <taxon>Flavobacteriales</taxon>
        <taxon>Flavobacteriaceae</taxon>
        <taxon>Flavobacterium</taxon>
    </lineage>
</organism>
<keyword evidence="4" id="KW-0812">Transmembrane</keyword>
<keyword evidence="2" id="KW-0804">Transcription</keyword>
<evidence type="ECO:0000313" key="8">
    <source>
        <dbReference type="Proteomes" id="UP000199604"/>
    </source>
</evidence>
<sequence>MRTTLYFLLLFFTHVVFSQNKFTLTDKEYQELHIKARLLINSNLDSSFIYVNKIEKSNNNLHKSFAYGIKSYLYQLKEGDSIKSKQLYKQAFTYLDKIPTSNDKTKLNAYLLNYGGLAEWKRKNLRTALLRYEEGKKLSEKANDLKQIIKFNRNISSIYLDAGNFDLAIKVSRENDVVTDKAEYLFEVDEFYSIKSLLYLNLGSCYKKHFLFNQKNKIDLDSAVYYFKKSVVFAKYIEITRTNAQIGLANVYLLKKDYKTAQEYYNKLLIETKNKGYNYSVVNYSIGELYYKKNEFDKALVYFKKVDSIYKIDNENLEEFIYSNYFQAKIYASKKDYDNASKYSKLYLEEYKKNELKLNKEISGVNNILSFSDLNKEMIDLQKKHKNENLFKYFILLFFFSIFIFLIIKNQVDKNKANRRVKELIEEFTNKESDLYKNLNTPSNNEVKIDSDDKSVDSKNILVLDEEKEKEILIKLNILEEKLEYIKEDYTQQYVAKKIKTNTTYLSYVINKNFQKTFSEYSNGLKINYVINQMIINPTYRKYSTQAIAESVGFKNASSFTKSFNKRTGLTPVQFAKSIKL</sequence>
<keyword evidence="4" id="KW-0472">Membrane</keyword>
<reference evidence="8" key="1">
    <citation type="submission" date="2016-10" db="EMBL/GenBank/DDBJ databases">
        <authorList>
            <person name="Varghese N."/>
            <person name="Submissions S."/>
        </authorList>
    </citation>
    <scope>NUCLEOTIDE SEQUENCE [LARGE SCALE GENOMIC DNA]</scope>
    <source>
        <strain evidence="8">DSM 21789</strain>
    </source>
</reference>
<dbReference type="Gene3D" id="1.10.10.60">
    <property type="entry name" value="Homeodomain-like"/>
    <property type="match status" value="2"/>
</dbReference>
<gene>
    <name evidence="7" type="ORF">SAMN05660845_1259</name>
</gene>
<keyword evidence="4" id="KW-1133">Transmembrane helix</keyword>
<keyword evidence="3" id="KW-0802">TPR repeat</keyword>
<feature type="transmembrane region" description="Helical" evidence="4">
    <location>
        <begin position="390"/>
        <end position="408"/>
    </location>
</feature>
<dbReference type="PROSITE" id="PS50005">
    <property type="entry name" value="TPR"/>
    <property type="match status" value="1"/>
</dbReference>
<feature type="chain" id="PRO_5011503727" evidence="5">
    <location>
        <begin position="19"/>
        <end position="581"/>
    </location>
</feature>
<dbReference type="Proteomes" id="UP000199604">
    <property type="component" value="Unassembled WGS sequence"/>
</dbReference>
<protein>
    <submittedName>
        <fullName evidence="7">AraC-type DNA-binding protein</fullName>
    </submittedName>
</protein>
<dbReference type="SMART" id="SM00342">
    <property type="entry name" value="HTH_ARAC"/>
    <property type="match status" value="1"/>
</dbReference>
<feature type="domain" description="HTH araC/xylS-type" evidence="6">
    <location>
        <begin position="476"/>
        <end position="578"/>
    </location>
</feature>
<feature type="repeat" description="TPR" evidence="3">
    <location>
        <begin position="280"/>
        <end position="313"/>
    </location>
</feature>
<feature type="signal peptide" evidence="5">
    <location>
        <begin position="1"/>
        <end position="18"/>
    </location>
</feature>
<evidence type="ECO:0000256" key="5">
    <source>
        <dbReference type="SAM" id="SignalP"/>
    </source>
</evidence>
<evidence type="ECO:0000259" key="6">
    <source>
        <dbReference type="PROSITE" id="PS01124"/>
    </source>
</evidence>
<dbReference type="Gene3D" id="1.25.40.10">
    <property type="entry name" value="Tetratricopeptide repeat domain"/>
    <property type="match status" value="1"/>
</dbReference>
<dbReference type="InterPro" id="IPR011990">
    <property type="entry name" value="TPR-like_helical_dom_sf"/>
</dbReference>
<dbReference type="EMBL" id="FOJT01000003">
    <property type="protein sequence ID" value="SFB00435.1"/>
    <property type="molecule type" value="Genomic_DNA"/>
</dbReference>
<name>A0A1I0XHE4_9FLAO</name>
<dbReference type="InterPro" id="IPR009057">
    <property type="entry name" value="Homeodomain-like_sf"/>
</dbReference>
<evidence type="ECO:0000313" key="7">
    <source>
        <dbReference type="EMBL" id="SFB00435.1"/>
    </source>
</evidence>
<dbReference type="GO" id="GO:0043565">
    <property type="term" value="F:sequence-specific DNA binding"/>
    <property type="evidence" value="ECO:0007669"/>
    <property type="project" value="InterPro"/>
</dbReference>
<evidence type="ECO:0000256" key="3">
    <source>
        <dbReference type="PROSITE-ProRule" id="PRU00339"/>
    </source>
</evidence>
<dbReference type="SUPFAM" id="SSF46689">
    <property type="entry name" value="Homeodomain-like"/>
    <property type="match status" value="1"/>
</dbReference>
<accession>A0A1I0XHE4</accession>
<dbReference type="OrthoDB" id="5295174at2"/>
<dbReference type="Pfam" id="PF13181">
    <property type="entry name" value="TPR_8"/>
    <property type="match status" value="2"/>
</dbReference>
<evidence type="ECO:0000256" key="4">
    <source>
        <dbReference type="SAM" id="Phobius"/>
    </source>
</evidence>
<keyword evidence="7" id="KW-0238">DNA-binding</keyword>
<dbReference type="AlphaFoldDB" id="A0A1I0XHE4"/>
<proteinExistence type="predicted"/>
<dbReference type="PROSITE" id="PS01124">
    <property type="entry name" value="HTH_ARAC_FAMILY_2"/>
    <property type="match status" value="1"/>
</dbReference>
<keyword evidence="8" id="KW-1185">Reference proteome</keyword>
<evidence type="ECO:0000256" key="1">
    <source>
        <dbReference type="ARBA" id="ARBA00023015"/>
    </source>
</evidence>
<keyword evidence="1" id="KW-0805">Transcription regulation</keyword>